<evidence type="ECO:0000313" key="6">
    <source>
        <dbReference type="Proteomes" id="UP000678499"/>
    </source>
</evidence>
<protein>
    <recommendedName>
        <fullName evidence="7">Acetyl-CoA hydrolase</fullName>
    </recommendedName>
</protein>
<dbReference type="Gene3D" id="3.40.1080.20">
    <property type="entry name" value="Acetyl-CoA hydrolase/transferase C-terminal domain"/>
    <property type="match status" value="1"/>
</dbReference>
<evidence type="ECO:0000259" key="3">
    <source>
        <dbReference type="Pfam" id="PF02550"/>
    </source>
</evidence>
<dbReference type="PANTHER" id="PTHR21432:SF20">
    <property type="entry name" value="ACETYL-COA HYDROLASE"/>
    <property type="match status" value="1"/>
</dbReference>
<keyword evidence="6" id="KW-1185">Reference proteome</keyword>
<dbReference type="InterPro" id="IPR037171">
    <property type="entry name" value="NagB/RpiA_transferase-like"/>
</dbReference>
<dbReference type="PANTHER" id="PTHR21432">
    <property type="entry name" value="ACETYL-COA HYDROLASE-RELATED"/>
    <property type="match status" value="1"/>
</dbReference>
<evidence type="ECO:0000313" key="5">
    <source>
        <dbReference type="EMBL" id="CAD7278389.1"/>
    </source>
</evidence>
<organism evidence="5">
    <name type="scientific">Notodromas monacha</name>
    <dbReference type="NCBI Taxonomy" id="399045"/>
    <lineage>
        <taxon>Eukaryota</taxon>
        <taxon>Metazoa</taxon>
        <taxon>Ecdysozoa</taxon>
        <taxon>Arthropoda</taxon>
        <taxon>Crustacea</taxon>
        <taxon>Oligostraca</taxon>
        <taxon>Ostracoda</taxon>
        <taxon>Podocopa</taxon>
        <taxon>Podocopida</taxon>
        <taxon>Cypridocopina</taxon>
        <taxon>Cypridoidea</taxon>
        <taxon>Cyprididae</taxon>
        <taxon>Notodromas</taxon>
    </lineage>
</organism>
<accession>A0A7R9BPR2</accession>
<evidence type="ECO:0008006" key="7">
    <source>
        <dbReference type="Google" id="ProtNLM"/>
    </source>
</evidence>
<dbReference type="InterPro" id="IPR038460">
    <property type="entry name" value="AcetylCoA_hyd_C_sf"/>
</dbReference>
<keyword evidence="2" id="KW-0808">Transferase</keyword>
<dbReference type="GO" id="GO:0008775">
    <property type="term" value="F:acetate CoA-transferase activity"/>
    <property type="evidence" value="ECO:0007669"/>
    <property type="project" value="InterPro"/>
</dbReference>
<evidence type="ECO:0000256" key="1">
    <source>
        <dbReference type="ARBA" id="ARBA00009632"/>
    </source>
</evidence>
<dbReference type="InterPro" id="IPR026888">
    <property type="entry name" value="AcetylCoA_hyd_C"/>
</dbReference>
<comment type="similarity">
    <text evidence="1">Belongs to the acetyl-CoA hydrolase/transferase family.</text>
</comment>
<name>A0A7R9BPR2_9CRUS</name>
<feature type="domain" description="Acetyl-CoA hydrolase/transferase N-terminal" evidence="3">
    <location>
        <begin position="65"/>
        <end position="242"/>
    </location>
</feature>
<proteinExistence type="inferred from homology"/>
<dbReference type="SUPFAM" id="SSF100950">
    <property type="entry name" value="NagB/RpiA/CoA transferase-like"/>
    <property type="match status" value="2"/>
</dbReference>
<dbReference type="InterPro" id="IPR046433">
    <property type="entry name" value="ActCoA_hydro"/>
</dbReference>
<dbReference type="Pfam" id="PF02550">
    <property type="entry name" value="AcetylCoA_hydro"/>
    <property type="match status" value="1"/>
</dbReference>
<dbReference type="Gene3D" id="3.30.750.70">
    <property type="entry name" value="4-hydroxybutyrate coenzyme like domains"/>
    <property type="match status" value="1"/>
</dbReference>
<dbReference type="GO" id="GO:0005739">
    <property type="term" value="C:mitochondrion"/>
    <property type="evidence" value="ECO:0007669"/>
    <property type="project" value="TreeGrafter"/>
</dbReference>
<dbReference type="AlphaFoldDB" id="A0A7R9BPR2"/>
<dbReference type="GO" id="GO:0006083">
    <property type="term" value="P:acetate metabolic process"/>
    <property type="evidence" value="ECO:0007669"/>
    <property type="project" value="InterPro"/>
</dbReference>
<dbReference type="InterPro" id="IPR003702">
    <property type="entry name" value="ActCoA_hydro_N"/>
</dbReference>
<reference evidence="5" key="1">
    <citation type="submission" date="2020-11" db="EMBL/GenBank/DDBJ databases">
        <authorList>
            <person name="Tran Van P."/>
        </authorList>
    </citation>
    <scope>NUCLEOTIDE SEQUENCE</scope>
</reference>
<evidence type="ECO:0000256" key="2">
    <source>
        <dbReference type="ARBA" id="ARBA00022679"/>
    </source>
</evidence>
<dbReference type="EMBL" id="OA883253">
    <property type="protein sequence ID" value="CAD7278389.1"/>
    <property type="molecule type" value="Genomic_DNA"/>
</dbReference>
<dbReference type="Proteomes" id="UP000678499">
    <property type="component" value="Unassembled WGS sequence"/>
</dbReference>
<dbReference type="Pfam" id="PF13336">
    <property type="entry name" value="AcetylCoA_hyd_C"/>
    <property type="match status" value="1"/>
</dbReference>
<evidence type="ECO:0000259" key="4">
    <source>
        <dbReference type="Pfam" id="PF13336"/>
    </source>
</evidence>
<dbReference type="OrthoDB" id="10250396at2759"/>
<dbReference type="Gene3D" id="3.40.1080.10">
    <property type="entry name" value="Glutaconate Coenzyme A-transferase"/>
    <property type="match status" value="1"/>
</dbReference>
<sequence length="499" mass="54788">MKMLQRGKLLCLAFRRSVNNFQTTKMCGVMMRDKHRTYYTQTMEPFHPLNREPVWMTAEDAVKPLKSGDLVFVQSAAMCPNVLVNAMCIHGKAAGLSNITVTHMHTEGPALYNNPEYEGIFRSNSLFVGSNSRKAVGEGRADYMPIFLSEIPLLFHTGRMKPSIALISITPPDAHGFCSLGASVDCTRAALQHSSFIIDDSLRVYSHSRIPISGQVNPRVPRTFGDGIIHKSHVDVMVEVDEPLPELVFKHTSKIETQIGEIIAQNLVEDGATLQMGIGNIPNAVLRSLKGHRNLGIHTEMFSDGIVPLVDCGAITNHEKKTQQGKIVSAFANGTQKLWDFMHDNPLIAMKDVAFTNNPWIICQNPKVTAINSCIEVDLTGQVVSDSIGPRIYSGVGGQVDFLRGAKLSSDGRGKPILAFPSTTKDGKSKVVPVLHEGAGIVTTRAHVQYVVTEYGIADLFGKNLRQRAYALINIAHPDHREALEQAAFERLKCLPSAD</sequence>
<dbReference type="EMBL" id="CAJPEX010001216">
    <property type="protein sequence ID" value="CAG0918541.1"/>
    <property type="molecule type" value="Genomic_DNA"/>
</dbReference>
<gene>
    <name evidence="5" type="ORF">NMOB1V02_LOCUS6096</name>
</gene>
<feature type="domain" description="Acetyl-CoA hydrolase/transferase C-terminal" evidence="4">
    <location>
        <begin position="334"/>
        <end position="488"/>
    </location>
</feature>